<dbReference type="InterPro" id="IPR036908">
    <property type="entry name" value="RlpA-like_sf"/>
</dbReference>
<accession>A0A926VD67</accession>
<dbReference type="Proteomes" id="UP000641646">
    <property type="component" value="Unassembled WGS sequence"/>
</dbReference>
<dbReference type="CDD" id="cd14485">
    <property type="entry name" value="mltA_like_LT_A"/>
    <property type="match status" value="1"/>
</dbReference>
<dbReference type="GO" id="GO:0071555">
    <property type="term" value="P:cell wall organization"/>
    <property type="evidence" value="ECO:0007669"/>
    <property type="project" value="UniProtKB-KW"/>
</dbReference>
<evidence type="ECO:0000313" key="7">
    <source>
        <dbReference type="EMBL" id="MBD2181555.1"/>
    </source>
</evidence>
<dbReference type="PANTHER" id="PTHR30124:SF0">
    <property type="entry name" value="MEMBRANE-BOUND LYTIC MUREIN TRANSGLYCOSYLASE A"/>
    <property type="match status" value="1"/>
</dbReference>
<dbReference type="SMART" id="SM00925">
    <property type="entry name" value="MltA"/>
    <property type="match status" value="1"/>
</dbReference>
<comment type="caution">
    <text evidence="7">The sequence shown here is derived from an EMBL/GenBank/DDBJ whole genome shotgun (WGS) entry which is preliminary data.</text>
</comment>
<dbReference type="Pfam" id="PF06725">
    <property type="entry name" value="3D"/>
    <property type="match status" value="1"/>
</dbReference>
<dbReference type="GO" id="GO:0004553">
    <property type="term" value="F:hydrolase activity, hydrolyzing O-glycosyl compounds"/>
    <property type="evidence" value="ECO:0007669"/>
    <property type="project" value="InterPro"/>
</dbReference>
<dbReference type="SUPFAM" id="SSF50685">
    <property type="entry name" value="Barwin-like endoglucanases"/>
    <property type="match status" value="1"/>
</dbReference>
<dbReference type="EMBL" id="JACJPW010000022">
    <property type="protein sequence ID" value="MBD2181555.1"/>
    <property type="molecule type" value="Genomic_DNA"/>
</dbReference>
<evidence type="ECO:0000256" key="1">
    <source>
        <dbReference type="ARBA" id="ARBA00001420"/>
    </source>
</evidence>
<dbReference type="RefSeq" id="WP_190464362.1">
    <property type="nucleotide sequence ID" value="NZ_JACJPW010000022.1"/>
</dbReference>
<gene>
    <name evidence="7" type="ORF">H6G03_10615</name>
</gene>
<reference evidence="7" key="2">
    <citation type="submission" date="2020-08" db="EMBL/GenBank/DDBJ databases">
        <authorList>
            <person name="Chen M."/>
            <person name="Teng W."/>
            <person name="Zhao L."/>
            <person name="Hu C."/>
            <person name="Zhou Y."/>
            <person name="Han B."/>
            <person name="Song L."/>
            <person name="Shu W."/>
        </authorList>
    </citation>
    <scope>NUCLEOTIDE SEQUENCE</scope>
    <source>
        <strain evidence="7">FACHB-1375</strain>
    </source>
</reference>
<evidence type="ECO:0000256" key="5">
    <source>
        <dbReference type="ARBA" id="ARBA00030918"/>
    </source>
</evidence>
<dbReference type="InterPro" id="IPR026044">
    <property type="entry name" value="MltA"/>
</dbReference>
<keyword evidence="8" id="KW-1185">Reference proteome</keyword>
<comment type="catalytic activity">
    <reaction evidence="1">
        <text>Exolytic cleavage of the (1-&gt;4)-beta-glycosidic linkage between N-acetylmuramic acid (MurNAc) and N-acetylglucosamine (GlcNAc) residues in peptidoglycan, from either the reducing or the non-reducing ends of the peptidoglycan chains, with concomitant formation of a 1,6-anhydrobond in the MurNAc residue.</text>
        <dbReference type="EC" id="4.2.2.n1"/>
    </reaction>
</comment>
<evidence type="ECO:0000256" key="2">
    <source>
        <dbReference type="ARBA" id="ARBA00012587"/>
    </source>
</evidence>
<dbReference type="GO" id="GO:0008933">
    <property type="term" value="F:peptidoglycan lytic transglycosylase activity"/>
    <property type="evidence" value="ECO:0007669"/>
    <property type="project" value="TreeGrafter"/>
</dbReference>
<feature type="domain" description="Lytic transglycosylase MltA" evidence="6">
    <location>
        <begin position="142"/>
        <end position="282"/>
    </location>
</feature>
<dbReference type="InterPro" id="IPR005300">
    <property type="entry name" value="MltA_B"/>
</dbReference>
<reference evidence="7" key="1">
    <citation type="journal article" date="2015" name="ISME J.">
        <title>Draft Genome Sequence of Streptomyces incarnatus NRRL8089, which Produces the Nucleoside Antibiotic Sinefungin.</title>
        <authorList>
            <person name="Oshima K."/>
            <person name="Hattori M."/>
            <person name="Shimizu H."/>
            <person name="Fukuda K."/>
            <person name="Nemoto M."/>
            <person name="Inagaki K."/>
            <person name="Tamura T."/>
        </authorList>
    </citation>
    <scope>NUCLEOTIDE SEQUENCE</scope>
    <source>
        <strain evidence="7">FACHB-1375</strain>
    </source>
</reference>
<dbReference type="PANTHER" id="PTHR30124">
    <property type="entry name" value="MEMBRANE-BOUND LYTIC MUREIN TRANSGLYCOSYLASE A"/>
    <property type="match status" value="1"/>
</dbReference>
<dbReference type="CDD" id="cd14668">
    <property type="entry name" value="mlta_B"/>
    <property type="match status" value="1"/>
</dbReference>
<name>A0A926VD67_9CYAN</name>
<organism evidence="7 8">
    <name type="scientific">Aerosakkonema funiforme FACHB-1375</name>
    <dbReference type="NCBI Taxonomy" id="2949571"/>
    <lineage>
        <taxon>Bacteria</taxon>
        <taxon>Bacillati</taxon>
        <taxon>Cyanobacteriota</taxon>
        <taxon>Cyanophyceae</taxon>
        <taxon>Oscillatoriophycideae</taxon>
        <taxon>Aerosakkonematales</taxon>
        <taxon>Aerosakkonemataceae</taxon>
        <taxon>Aerosakkonema</taxon>
    </lineage>
</organism>
<evidence type="ECO:0000256" key="3">
    <source>
        <dbReference type="ARBA" id="ARBA00023239"/>
    </source>
</evidence>
<dbReference type="GO" id="GO:0019867">
    <property type="term" value="C:outer membrane"/>
    <property type="evidence" value="ECO:0007669"/>
    <property type="project" value="InterPro"/>
</dbReference>
<dbReference type="Pfam" id="PF03562">
    <property type="entry name" value="MltA"/>
    <property type="match status" value="1"/>
</dbReference>
<evidence type="ECO:0000313" key="8">
    <source>
        <dbReference type="Proteomes" id="UP000641646"/>
    </source>
</evidence>
<protein>
    <recommendedName>
        <fullName evidence="2">peptidoglycan lytic exotransglycosylase</fullName>
        <ecNumber evidence="2">4.2.2.n1</ecNumber>
    </recommendedName>
    <alternativeName>
        <fullName evidence="5">Murein hydrolase A</fullName>
    </alternativeName>
</protein>
<dbReference type="Gene3D" id="2.40.40.10">
    <property type="entry name" value="RlpA-like domain"/>
    <property type="match status" value="2"/>
</dbReference>
<dbReference type="GO" id="GO:0009253">
    <property type="term" value="P:peptidoglycan catabolic process"/>
    <property type="evidence" value="ECO:0007669"/>
    <property type="project" value="TreeGrafter"/>
</dbReference>
<dbReference type="Gene3D" id="2.40.240.50">
    <property type="entry name" value="Barwin-like endoglucanases"/>
    <property type="match status" value="1"/>
</dbReference>
<proteinExistence type="predicted"/>
<keyword evidence="4" id="KW-0961">Cell wall biogenesis/degradation</keyword>
<evidence type="ECO:0000256" key="4">
    <source>
        <dbReference type="ARBA" id="ARBA00023316"/>
    </source>
</evidence>
<sequence length="385" mass="43009">MIKTLASVALSLGIAFGTFLPVLSIVPLQVVSPDRQEELGLDEQIWRNYGQKGDRQALLTAIDHSLTYLRSPRAIAAYRRYPVRGITRDRVIRSLERFRELVLSSNSPEELQAAVREEFVFYRATGKDGRGTVGFTGYFEPTYTASRVPTQEYRYPLYRLPPNFSRWSRPHPTRLQLEGADGLSGDGRLRGLELVWLRYRLEAFLVQIQGSARLQMTDGSIMTVGFAGKTDRPYRSVGRELVNDGKMNLAGLTLPRVIEYFDSSPEELNRYLPRNPGFVFFRETGGAAATGSLSVPVTAERSIATDKSLMPPGALALIHAQIPFPNRNGELEQRRVSRYVLDQDTGGAIRGPGRVDIFMGTGTEAGERAGRINSNGELYYLLVKN</sequence>
<dbReference type="InterPro" id="IPR010611">
    <property type="entry name" value="3D_dom"/>
</dbReference>
<dbReference type="GO" id="GO:0009254">
    <property type="term" value="P:peptidoglycan turnover"/>
    <property type="evidence" value="ECO:0007669"/>
    <property type="project" value="InterPro"/>
</dbReference>
<dbReference type="EC" id="4.2.2.n1" evidence="2"/>
<dbReference type="AlphaFoldDB" id="A0A926VD67"/>
<evidence type="ECO:0000259" key="6">
    <source>
        <dbReference type="SMART" id="SM00925"/>
    </source>
</evidence>
<dbReference type="PIRSF" id="PIRSF019422">
    <property type="entry name" value="MltA"/>
    <property type="match status" value="1"/>
</dbReference>
<keyword evidence="3" id="KW-0456">Lyase</keyword>